<feature type="domain" description="Penicillin-binding protein dimerisation" evidence="5">
    <location>
        <begin position="72"/>
        <end position="187"/>
    </location>
</feature>
<dbReference type="InterPro" id="IPR036138">
    <property type="entry name" value="PBP_dimer_sf"/>
</dbReference>
<evidence type="ECO:0000259" key="4">
    <source>
        <dbReference type="Pfam" id="PF00905"/>
    </source>
</evidence>
<name>A0A2M8D9G2_9BACT</name>
<dbReference type="Pfam" id="PF03717">
    <property type="entry name" value="PBP_dimer"/>
    <property type="match status" value="1"/>
</dbReference>
<dbReference type="Gene3D" id="3.30.450.330">
    <property type="match status" value="1"/>
</dbReference>
<dbReference type="SUPFAM" id="SSF56519">
    <property type="entry name" value="Penicillin binding protein dimerisation domain"/>
    <property type="match status" value="1"/>
</dbReference>
<dbReference type="SUPFAM" id="SSF56601">
    <property type="entry name" value="beta-lactamase/transpeptidase-like"/>
    <property type="match status" value="1"/>
</dbReference>
<comment type="subcellular location">
    <subcellularLocation>
        <location evidence="1">Membrane</location>
    </subcellularLocation>
</comment>
<comment type="caution">
    <text evidence="6">The sequence shown here is derived from an EMBL/GenBank/DDBJ whole genome shotgun (WGS) entry which is preliminary data.</text>
</comment>
<evidence type="ECO:0000256" key="2">
    <source>
        <dbReference type="ARBA" id="ARBA00023136"/>
    </source>
</evidence>
<dbReference type="Proteomes" id="UP000229236">
    <property type="component" value="Unassembled WGS sequence"/>
</dbReference>
<keyword evidence="3" id="KW-1133">Transmembrane helix</keyword>
<dbReference type="AlphaFoldDB" id="A0A2M8D9G2"/>
<reference evidence="7" key="1">
    <citation type="submission" date="2017-09" db="EMBL/GenBank/DDBJ databases">
        <title>Depth-based differentiation of microbial function through sediment-hosted aquifers and enrichment of novel symbionts in the deep terrestrial subsurface.</title>
        <authorList>
            <person name="Probst A.J."/>
            <person name="Ladd B."/>
            <person name="Jarett J.K."/>
            <person name="Geller-Mcgrath D.E."/>
            <person name="Sieber C.M.K."/>
            <person name="Emerson J.B."/>
            <person name="Anantharaman K."/>
            <person name="Thomas B.C."/>
            <person name="Malmstrom R."/>
            <person name="Stieglmeier M."/>
            <person name="Klingl A."/>
            <person name="Woyke T."/>
            <person name="Ryan C.M."/>
            <person name="Banfield J.F."/>
        </authorList>
    </citation>
    <scope>NUCLEOTIDE SEQUENCE [LARGE SCALE GENOMIC DNA]</scope>
</reference>
<accession>A0A2M8D9G2</accession>
<dbReference type="EMBL" id="PFTM01000018">
    <property type="protein sequence ID" value="PJB83801.1"/>
    <property type="molecule type" value="Genomic_DNA"/>
</dbReference>
<dbReference type="Pfam" id="PF00905">
    <property type="entry name" value="Transpeptidase"/>
    <property type="match status" value="1"/>
</dbReference>
<dbReference type="InterPro" id="IPR050515">
    <property type="entry name" value="Beta-lactam/transpept"/>
</dbReference>
<evidence type="ECO:0000259" key="5">
    <source>
        <dbReference type="Pfam" id="PF03717"/>
    </source>
</evidence>
<organism evidence="6 7">
    <name type="scientific">Candidatus Yonathbacteria bacterium CG_4_9_14_0_8_um_filter_46_47</name>
    <dbReference type="NCBI Taxonomy" id="1975106"/>
    <lineage>
        <taxon>Bacteria</taxon>
        <taxon>Candidatus Yonathiibacteriota</taxon>
    </lineage>
</organism>
<proteinExistence type="predicted"/>
<dbReference type="InterPro" id="IPR005311">
    <property type="entry name" value="PBP_dimer"/>
</dbReference>
<dbReference type="PANTHER" id="PTHR30627:SF1">
    <property type="entry name" value="PEPTIDOGLYCAN D,D-TRANSPEPTIDASE FTSI"/>
    <property type="match status" value="1"/>
</dbReference>
<gene>
    <name evidence="6" type="ORF">CO088_00805</name>
</gene>
<evidence type="ECO:0008006" key="8">
    <source>
        <dbReference type="Google" id="ProtNLM"/>
    </source>
</evidence>
<sequence>MRPNNLFRMRIVYGFFFLLLSILIYQLVVVQIVRGDFYSERANNQYISRGDDVFDRGAIFFTEKSGEKVSAATVRSGFIIAINPSAISDAEAVYAALSSIVDINEDDFSAKAAKKDDQYEEIVNHLDVDTADRVRALGIDGVMLSKDNWRYYPGDDLAAHALGFVGYRGHELTGQYGLERYYNDVLSRSAVSFYVNVFAEIFSNIQLFDRNDKQKGDLITSIEPSVQNVLENQLNGVMERWSADSAGGVVMDPKTGIVYGLANMPDFDPNSYNMVSDPSVFPNPIIENVYEMGSILKPLTIAAGIDSGAITARTEYHDDGYIIVDGARISNYDGVGRGVVDMQHVLSESLNTGAVFTMNAMGKDVFRKYMFAYGLGDETGVDLPHEAAGLVNNLNSTRMIEYATASFGQGIAVTPIEMVRALAVLANGGVLATPHLIIGVNYEDGTSKNITPMDGEQVLKKETVDEVTKMLITVVDDALLGGAVKLDDYSIAAKTGTAQIARGDGRGYYDDRYLHSFFGYFPAYDPRFIVFLYVVYPKGALYSSHTLTYPFMDIAKFLLNYYNIPPDR</sequence>
<evidence type="ECO:0000256" key="3">
    <source>
        <dbReference type="SAM" id="Phobius"/>
    </source>
</evidence>
<evidence type="ECO:0000313" key="6">
    <source>
        <dbReference type="EMBL" id="PJB83801.1"/>
    </source>
</evidence>
<dbReference type="Gene3D" id="3.40.710.10">
    <property type="entry name" value="DD-peptidase/beta-lactamase superfamily"/>
    <property type="match status" value="1"/>
</dbReference>
<protein>
    <recommendedName>
        <fullName evidence="8">Penicillin-binding protein transpeptidase domain-containing protein</fullName>
    </recommendedName>
</protein>
<dbReference type="GO" id="GO:0071555">
    <property type="term" value="P:cell wall organization"/>
    <property type="evidence" value="ECO:0007669"/>
    <property type="project" value="TreeGrafter"/>
</dbReference>
<keyword evidence="2 3" id="KW-0472">Membrane</keyword>
<feature type="domain" description="Penicillin-binding protein transpeptidase" evidence="4">
    <location>
        <begin position="248"/>
        <end position="544"/>
    </location>
</feature>
<dbReference type="PANTHER" id="PTHR30627">
    <property type="entry name" value="PEPTIDOGLYCAN D,D-TRANSPEPTIDASE"/>
    <property type="match status" value="1"/>
</dbReference>
<dbReference type="InterPro" id="IPR001460">
    <property type="entry name" value="PCN-bd_Tpept"/>
</dbReference>
<feature type="transmembrane region" description="Helical" evidence="3">
    <location>
        <begin position="12"/>
        <end position="33"/>
    </location>
</feature>
<keyword evidence="3" id="KW-0812">Transmembrane</keyword>
<evidence type="ECO:0000313" key="7">
    <source>
        <dbReference type="Proteomes" id="UP000229236"/>
    </source>
</evidence>
<dbReference type="InterPro" id="IPR012338">
    <property type="entry name" value="Beta-lactam/transpept-like"/>
</dbReference>
<evidence type="ECO:0000256" key="1">
    <source>
        <dbReference type="ARBA" id="ARBA00004370"/>
    </source>
</evidence>
<dbReference type="Gene3D" id="3.90.1310.10">
    <property type="entry name" value="Penicillin-binding protein 2a (Domain 2)"/>
    <property type="match status" value="1"/>
</dbReference>
<dbReference type="GO" id="GO:0008658">
    <property type="term" value="F:penicillin binding"/>
    <property type="evidence" value="ECO:0007669"/>
    <property type="project" value="InterPro"/>
</dbReference>
<dbReference type="GO" id="GO:0005886">
    <property type="term" value="C:plasma membrane"/>
    <property type="evidence" value="ECO:0007669"/>
    <property type="project" value="TreeGrafter"/>
</dbReference>